<name>A0ACB8U0B8_9APHY</name>
<protein>
    <submittedName>
        <fullName evidence="1">Uncharacterized protein</fullName>
    </submittedName>
</protein>
<gene>
    <name evidence="1" type="ORF">BDY19DRAFT_219179</name>
</gene>
<evidence type="ECO:0000313" key="1">
    <source>
        <dbReference type="EMBL" id="KAI0087720.1"/>
    </source>
</evidence>
<accession>A0ACB8U0B8</accession>
<dbReference type="Proteomes" id="UP001055072">
    <property type="component" value="Unassembled WGS sequence"/>
</dbReference>
<comment type="caution">
    <text evidence="1">The sequence shown here is derived from an EMBL/GenBank/DDBJ whole genome shotgun (WGS) entry which is preliminary data.</text>
</comment>
<dbReference type="EMBL" id="MU274916">
    <property type="protein sequence ID" value="KAI0087720.1"/>
    <property type="molecule type" value="Genomic_DNA"/>
</dbReference>
<sequence>MDSSPSVSFIGIVDFTEDAKWVYCSESVHDLLGFEPRELIGHPSLDLVHPDEFPQVRAIHYSTITQDQAAVLAYLRMRHKDPCRGYILCAISRTVCQNVLVGSVSFASPGPKALHNASTAQEITVITPTARDFEFRRWGDPSPMPPCPVPPELMLPGIPTTPPNASPMRFAPLPEQSVRTALILNRFSTNCDVQYCANDSILLTTHVLGRSFFDFVVKRDEQLVRSWIDVVKGWGVNERGQPSDGGFGYGKFSLLVEGRDSSERGSEISPVLRQRQGSRRSPPSYQHPPPKPSLPSPGSDCSRDMASNPTTGRDVIRGLTRERPIDTLLPPIQTSLTSIQPPNISGGVGMGNAPRELLVDAIFSAHSDGLVVIIRRSETNKFTPVNAPSSGTLPTSLPPSRTGNGNGNGASKTRSTGSAYWRERQESTGGGGQAGYGHGRY</sequence>
<evidence type="ECO:0000313" key="2">
    <source>
        <dbReference type="Proteomes" id="UP001055072"/>
    </source>
</evidence>
<proteinExistence type="predicted"/>
<keyword evidence="2" id="KW-1185">Reference proteome</keyword>
<reference evidence="1" key="1">
    <citation type="journal article" date="2021" name="Environ. Microbiol.">
        <title>Gene family expansions and transcriptome signatures uncover fungal adaptations to wood decay.</title>
        <authorList>
            <person name="Hage H."/>
            <person name="Miyauchi S."/>
            <person name="Viragh M."/>
            <person name="Drula E."/>
            <person name="Min B."/>
            <person name="Chaduli D."/>
            <person name="Navarro D."/>
            <person name="Favel A."/>
            <person name="Norest M."/>
            <person name="Lesage-Meessen L."/>
            <person name="Balint B."/>
            <person name="Merenyi Z."/>
            <person name="de Eugenio L."/>
            <person name="Morin E."/>
            <person name="Martinez A.T."/>
            <person name="Baldrian P."/>
            <person name="Stursova M."/>
            <person name="Martinez M.J."/>
            <person name="Novotny C."/>
            <person name="Magnuson J.K."/>
            <person name="Spatafora J.W."/>
            <person name="Maurice S."/>
            <person name="Pangilinan J."/>
            <person name="Andreopoulos W."/>
            <person name="LaButti K."/>
            <person name="Hundley H."/>
            <person name="Na H."/>
            <person name="Kuo A."/>
            <person name="Barry K."/>
            <person name="Lipzen A."/>
            <person name="Henrissat B."/>
            <person name="Riley R."/>
            <person name="Ahrendt S."/>
            <person name="Nagy L.G."/>
            <person name="Grigoriev I.V."/>
            <person name="Martin F."/>
            <person name="Rosso M.N."/>
        </authorList>
    </citation>
    <scope>NUCLEOTIDE SEQUENCE</scope>
    <source>
        <strain evidence="1">CBS 384.51</strain>
    </source>
</reference>
<organism evidence="1 2">
    <name type="scientific">Irpex rosettiformis</name>
    <dbReference type="NCBI Taxonomy" id="378272"/>
    <lineage>
        <taxon>Eukaryota</taxon>
        <taxon>Fungi</taxon>
        <taxon>Dikarya</taxon>
        <taxon>Basidiomycota</taxon>
        <taxon>Agaricomycotina</taxon>
        <taxon>Agaricomycetes</taxon>
        <taxon>Polyporales</taxon>
        <taxon>Irpicaceae</taxon>
        <taxon>Irpex</taxon>
    </lineage>
</organism>